<reference evidence="1 2" key="1">
    <citation type="submission" date="2021-06" db="EMBL/GenBank/DDBJ databases">
        <authorList>
            <person name="Kallberg Y."/>
            <person name="Tangrot J."/>
            <person name="Rosling A."/>
        </authorList>
    </citation>
    <scope>NUCLEOTIDE SEQUENCE [LARGE SCALE GENOMIC DNA]</scope>
    <source>
        <strain evidence="1 2">120-4 pot B 10/14</strain>
    </source>
</reference>
<keyword evidence="2" id="KW-1185">Reference proteome</keyword>
<protein>
    <submittedName>
        <fullName evidence="1">29896_t:CDS:1</fullName>
    </submittedName>
</protein>
<comment type="caution">
    <text evidence="1">The sequence shown here is derived from an EMBL/GenBank/DDBJ whole genome shotgun (WGS) entry which is preliminary data.</text>
</comment>
<dbReference type="EMBL" id="CAJVQB010012448">
    <property type="protein sequence ID" value="CAG8755544.1"/>
    <property type="molecule type" value="Genomic_DNA"/>
</dbReference>
<sequence>YSFNKNEEINLLNNDLECLHYWPSDIEIDDTINVGYKRAIHLARHLEMNSIPNDTYYFNIYKKFSTSQLEDFWNKDLNLEIANNNEYNTDSSLSVSHCINDAISEMNRNQEVNSDLEPELLLEKLYTSFKILVERIQKLSDIP</sequence>
<accession>A0ABN7VC77</accession>
<evidence type="ECO:0000313" key="1">
    <source>
        <dbReference type="EMBL" id="CAG8755544.1"/>
    </source>
</evidence>
<dbReference type="Proteomes" id="UP000789901">
    <property type="component" value="Unassembled WGS sequence"/>
</dbReference>
<name>A0ABN7VC77_GIGMA</name>
<organism evidence="1 2">
    <name type="scientific">Gigaspora margarita</name>
    <dbReference type="NCBI Taxonomy" id="4874"/>
    <lineage>
        <taxon>Eukaryota</taxon>
        <taxon>Fungi</taxon>
        <taxon>Fungi incertae sedis</taxon>
        <taxon>Mucoromycota</taxon>
        <taxon>Glomeromycotina</taxon>
        <taxon>Glomeromycetes</taxon>
        <taxon>Diversisporales</taxon>
        <taxon>Gigasporaceae</taxon>
        <taxon>Gigaspora</taxon>
    </lineage>
</organism>
<gene>
    <name evidence="1" type="ORF">GMARGA_LOCUS16866</name>
</gene>
<feature type="non-terminal residue" evidence="1">
    <location>
        <position position="1"/>
    </location>
</feature>
<proteinExistence type="predicted"/>
<evidence type="ECO:0000313" key="2">
    <source>
        <dbReference type="Proteomes" id="UP000789901"/>
    </source>
</evidence>